<dbReference type="SMART" id="SM00148">
    <property type="entry name" value="PLCXc"/>
    <property type="match status" value="2"/>
</dbReference>
<reference evidence="15 16" key="1">
    <citation type="submission" date="2018-10" db="EMBL/GenBank/DDBJ databases">
        <title>A high-quality apple genome assembly.</title>
        <authorList>
            <person name="Hu J."/>
        </authorList>
    </citation>
    <scope>NUCLEOTIDE SEQUENCE [LARGE SCALE GENOMIC DNA]</scope>
    <source>
        <strain evidence="16">cv. HFTH1</strain>
        <tissue evidence="15">Young leaf</tissue>
    </source>
</reference>
<dbReference type="Pfam" id="PF09279">
    <property type="entry name" value="EF-hand_like"/>
    <property type="match status" value="1"/>
</dbReference>
<feature type="region of interest" description="Disordered" evidence="12">
    <location>
        <begin position="257"/>
        <end position="311"/>
    </location>
</feature>
<proteinExistence type="predicted"/>
<dbReference type="PROSITE" id="PS50008">
    <property type="entry name" value="PIPLC_Y_DOMAIN"/>
    <property type="match status" value="2"/>
</dbReference>
<comment type="subcellular location">
    <subcellularLocation>
        <location evidence="3">Cell membrane</location>
        <topology evidence="3">Peripheral membrane protein</topology>
    </subcellularLocation>
</comment>
<evidence type="ECO:0000256" key="1">
    <source>
        <dbReference type="ARBA" id="ARBA00001195"/>
    </source>
</evidence>
<dbReference type="GO" id="GO:0051209">
    <property type="term" value="P:release of sequestered calcium ion into cytosol"/>
    <property type="evidence" value="ECO:0007669"/>
    <property type="project" value="TreeGrafter"/>
</dbReference>
<comment type="cofactor">
    <cofactor evidence="2">
        <name>Ca(2+)</name>
        <dbReference type="ChEBI" id="CHEBI:29108"/>
    </cofactor>
</comment>
<dbReference type="CDD" id="cd00275">
    <property type="entry name" value="C2_PLC_like"/>
    <property type="match status" value="2"/>
</dbReference>
<sequence>MCVCFTRKFRVKEEEPPRDVKEAFEKYAEGGTQMTAEQLRRFLAELQVEKDGGGASVSDDAERIVEQVLQKRHHITKLITRRTLSLEDFHHYLFSPDLNPLIRDQVHQDMTAPLSHYYIYTGHNSYLTGNQLSSDCSDVPIIKALKRGVRVVELDIWPNSTKDNVHVLHGRTLTTPVELIKCLKSIKEHAFSESPYPVIITLEDHLTADLQAKVAQMLIQTFGEMLFYPETCCLKELPSPEELKYRIIISTKPPEEYLKDKTSNENGLDSHKSEEDLWGKEPSELTHEREDDDTSDSDTSEDNNNNNHGSFSSVEHDYKCLIAIHAGKPKGGLKDALKVELDKVRRLSLSEQALEKAAESHGTDIVRFTQKNILRVYPKGTRFNSSNYKPLVGWMHGAQMVAFNMQGYGRSLWLMHGMFRANGGCGYVKKPDFIMKADSDNQVFDPKANLPVKKTLKVKVYMGDGWHLDFKQTHFDLYSPPDFYTRVGIAGVPADEIMKKTKKKEDDWTPVWEEEFTFPLTVPELALLRVEVHEYDMSEKDDFGGQTCLPVSELRQGIRAVPLFDRKGVKYNSKAVSKMSNKQSFNVCFCFQRKFRLRMAEPPEDIKNLFDIFAENGIMTIDDLQSFLIEFQGESSATKEDAQTIFNSLKHLNIFQRKGLHLDAFFRYLLGNLNPPLYSKVHHDMNSPLAHYFLFTGHNSYLTGNQLSSNSSVHPIINALLQGVRVIELDLWPGSKKNTVEVRHGGTLTRPVDLIKCLRAIKDNAFVASEYPVIITFEDHLPSNLQAKVAKMVTGTFGDMLYSPHSEFLMEFPSPESLKRRILISTKPPEYHESQRRRDESGYTNHEREQDDEDEEEDNATPEYKQLIAIHAGKPKGGLDIWHIDPIKVRRLSLSEQQLENETKNRGSDIVRFTQRNLLRVYPKGTRLDSSNYNPMLGWSHGAQMVAFNMQGHGKYLWIMEGMFRANGGCGYVKKPDFLLAVGPNDEVFDPDEPFLPVRTTLKVKVYMGEGWHSDFHHTHFDLYSPPDFFVRVGIAGVPRDTIMMETEPIEDQWVPMWNKEFIFPLTVPDLAVLRVEVKEYDTSGNHDFGGQTCLPIPELRTGIRAVPLHNKRGQKYKSVRLLMRFEFYNENEI</sequence>
<organism evidence="15 16">
    <name type="scientific">Malus domestica</name>
    <name type="common">Apple</name>
    <name type="synonym">Pyrus malus</name>
    <dbReference type="NCBI Taxonomy" id="3750"/>
    <lineage>
        <taxon>Eukaryota</taxon>
        <taxon>Viridiplantae</taxon>
        <taxon>Streptophyta</taxon>
        <taxon>Embryophyta</taxon>
        <taxon>Tracheophyta</taxon>
        <taxon>Spermatophyta</taxon>
        <taxon>Magnoliopsida</taxon>
        <taxon>eudicotyledons</taxon>
        <taxon>Gunneridae</taxon>
        <taxon>Pentapetalae</taxon>
        <taxon>rosids</taxon>
        <taxon>fabids</taxon>
        <taxon>Rosales</taxon>
        <taxon>Rosaceae</taxon>
        <taxon>Amygdaloideae</taxon>
        <taxon>Maleae</taxon>
        <taxon>Malus</taxon>
    </lineage>
</organism>
<evidence type="ECO:0000256" key="3">
    <source>
        <dbReference type="ARBA" id="ARBA00004202"/>
    </source>
</evidence>
<feature type="compositionally biased region" description="Basic and acidic residues" evidence="12">
    <location>
        <begin position="257"/>
        <end position="289"/>
    </location>
</feature>
<evidence type="ECO:0000256" key="5">
    <source>
        <dbReference type="ARBA" id="ARBA00022475"/>
    </source>
</evidence>
<dbReference type="PROSITE" id="PS50004">
    <property type="entry name" value="C2"/>
    <property type="match status" value="2"/>
</dbReference>
<evidence type="ECO:0000256" key="6">
    <source>
        <dbReference type="ARBA" id="ARBA00022801"/>
    </source>
</evidence>
<dbReference type="Gene3D" id="3.20.20.190">
    <property type="entry name" value="Phosphatidylinositol (PI) phosphodiesterase"/>
    <property type="match status" value="2"/>
</dbReference>
<evidence type="ECO:0000259" key="13">
    <source>
        <dbReference type="PROSITE" id="PS50004"/>
    </source>
</evidence>
<feature type="domain" description="C2" evidence="13">
    <location>
        <begin position="435"/>
        <end position="565"/>
    </location>
</feature>
<dbReference type="SUPFAM" id="SSF47473">
    <property type="entry name" value="EF-hand"/>
    <property type="match status" value="2"/>
</dbReference>
<dbReference type="GO" id="GO:0004435">
    <property type="term" value="F:phosphatidylinositol-4,5-bisphosphate phospholipase C activity"/>
    <property type="evidence" value="ECO:0007669"/>
    <property type="project" value="UniProtKB-EC"/>
</dbReference>
<dbReference type="PROSITE" id="PS50007">
    <property type="entry name" value="PIPLC_X_DOMAIN"/>
    <property type="match status" value="2"/>
</dbReference>
<keyword evidence="5" id="KW-1003">Cell membrane</keyword>
<evidence type="ECO:0000256" key="11">
    <source>
        <dbReference type="RuleBase" id="RU361133"/>
    </source>
</evidence>
<feature type="domain" description="C2" evidence="13">
    <location>
        <begin position="983"/>
        <end position="1111"/>
    </location>
</feature>
<dbReference type="CDD" id="cd08599">
    <property type="entry name" value="PI-PLCc_plant"/>
    <property type="match status" value="2"/>
</dbReference>
<evidence type="ECO:0000259" key="14">
    <source>
        <dbReference type="PROSITE" id="PS50008"/>
    </source>
</evidence>
<dbReference type="PRINTS" id="PR00390">
    <property type="entry name" value="PHPHLIPASEC"/>
</dbReference>
<evidence type="ECO:0000256" key="4">
    <source>
        <dbReference type="ARBA" id="ARBA00012368"/>
    </source>
</evidence>
<dbReference type="InterPro" id="IPR015359">
    <property type="entry name" value="PLC_EF-hand-like"/>
</dbReference>
<dbReference type="SUPFAM" id="SSF51695">
    <property type="entry name" value="PLC-like phosphodiesterases"/>
    <property type="match status" value="2"/>
</dbReference>
<keyword evidence="7 11" id="KW-0442">Lipid degradation</keyword>
<keyword evidence="16" id="KW-1185">Reference proteome</keyword>
<feature type="compositionally biased region" description="Acidic residues" evidence="12">
    <location>
        <begin position="290"/>
        <end position="301"/>
    </location>
</feature>
<dbReference type="AlphaFoldDB" id="A0A498K9L5"/>
<dbReference type="Gene3D" id="2.60.40.150">
    <property type="entry name" value="C2 domain"/>
    <property type="match status" value="2"/>
</dbReference>
<dbReference type="SUPFAM" id="SSF49562">
    <property type="entry name" value="C2 domain (Calcium/lipid-binding domain, CaLB)"/>
    <property type="match status" value="2"/>
</dbReference>
<dbReference type="GO" id="GO:0006950">
    <property type="term" value="P:response to stress"/>
    <property type="evidence" value="ECO:0007669"/>
    <property type="project" value="UniProtKB-ARBA"/>
</dbReference>
<comment type="catalytic activity">
    <reaction evidence="1 11">
        <text>a 1,2-diacyl-sn-glycero-3-phospho-(1D-myo-inositol-4,5-bisphosphate) + H2O = 1D-myo-inositol 1,4,5-trisphosphate + a 1,2-diacyl-sn-glycerol + H(+)</text>
        <dbReference type="Rhea" id="RHEA:33179"/>
        <dbReference type="ChEBI" id="CHEBI:15377"/>
        <dbReference type="ChEBI" id="CHEBI:15378"/>
        <dbReference type="ChEBI" id="CHEBI:17815"/>
        <dbReference type="ChEBI" id="CHEBI:58456"/>
        <dbReference type="ChEBI" id="CHEBI:203600"/>
        <dbReference type="EC" id="3.1.4.11"/>
    </reaction>
</comment>
<dbReference type="EC" id="3.1.4.11" evidence="4 11"/>
<dbReference type="PANTHER" id="PTHR10336:SF204">
    <property type="entry name" value="PHOSPHOINOSITIDE PHOSPHOLIPASE C 4-RELATED"/>
    <property type="match status" value="1"/>
</dbReference>
<dbReference type="InterPro" id="IPR035892">
    <property type="entry name" value="C2_domain_sf"/>
</dbReference>
<evidence type="ECO:0000256" key="12">
    <source>
        <dbReference type="SAM" id="MobiDB-lite"/>
    </source>
</evidence>
<evidence type="ECO:0000256" key="10">
    <source>
        <dbReference type="ARBA" id="ARBA00023224"/>
    </source>
</evidence>
<dbReference type="InterPro" id="IPR017946">
    <property type="entry name" value="PLC-like_Pdiesterase_TIM-brl"/>
</dbReference>
<name>A0A498K9L5_MALDO</name>
<dbReference type="SMART" id="SM00239">
    <property type="entry name" value="C2"/>
    <property type="match status" value="2"/>
</dbReference>
<dbReference type="InterPro" id="IPR011992">
    <property type="entry name" value="EF-hand-dom_pair"/>
</dbReference>
<dbReference type="GO" id="GO:0016042">
    <property type="term" value="P:lipid catabolic process"/>
    <property type="evidence" value="ECO:0007669"/>
    <property type="project" value="UniProtKB-KW"/>
</dbReference>
<evidence type="ECO:0000313" key="15">
    <source>
        <dbReference type="EMBL" id="RXI04201.1"/>
    </source>
</evidence>
<dbReference type="STRING" id="3750.A0A498K9L5"/>
<evidence type="ECO:0000256" key="8">
    <source>
        <dbReference type="ARBA" id="ARBA00023098"/>
    </source>
</evidence>
<keyword evidence="6 11" id="KW-0378">Hydrolase</keyword>
<dbReference type="Gene3D" id="1.10.238.10">
    <property type="entry name" value="EF-hand"/>
    <property type="match status" value="2"/>
</dbReference>
<gene>
    <name evidence="15" type="ORF">DVH24_038475</name>
</gene>
<dbReference type="Pfam" id="PF00387">
    <property type="entry name" value="PI-PLC-Y"/>
    <property type="match status" value="2"/>
</dbReference>
<evidence type="ECO:0000256" key="9">
    <source>
        <dbReference type="ARBA" id="ARBA00023136"/>
    </source>
</evidence>
<keyword evidence="10" id="KW-0807">Transducer</keyword>
<dbReference type="EMBL" id="RDQH01000329">
    <property type="protein sequence ID" value="RXI04201.1"/>
    <property type="molecule type" value="Genomic_DNA"/>
</dbReference>
<feature type="compositionally biased region" description="Basic and acidic residues" evidence="12">
    <location>
        <begin position="829"/>
        <end position="849"/>
    </location>
</feature>
<dbReference type="Pfam" id="PF00388">
    <property type="entry name" value="PI-PLC-X"/>
    <property type="match status" value="2"/>
</dbReference>
<dbReference type="Proteomes" id="UP000290289">
    <property type="component" value="Chromosome 3"/>
</dbReference>
<dbReference type="InterPro" id="IPR001711">
    <property type="entry name" value="PLipase_C_Pinositol-sp_Y"/>
</dbReference>
<dbReference type="PANTHER" id="PTHR10336">
    <property type="entry name" value="PHOSPHOINOSITIDE-SPECIFIC PHOSPHOLIPASE C FAMILY PROTEIN"/>
    <property type="match status" value="1"/>
</dbReference>
<dbReference type="FunFam" id="3.20.20.190:FF:000010">
    <property type="entry name" value="Phosphoinositide phospholipase C"/>
    <property type="match status" value="1"/>
</dbReference>
<dbReference type="InterPro" id="IPR000008">
    <property type="entry name" value="C2_dom"/>
</dbReference>
<feature type="compositionally biased region" description="Acidic residues" evidence="12">
    <location>
        <begin position="850"/>
        <end position="860"/>
    </location>
</feature>
<dbReference type="InterPro" id="IPR001192">
    <property type="entry name" value="PI-PLC_fam"/>
</dbReference>
<dbReference type="GO" id="GO:0005886">
    <property type="term" value="C:plasma membrane"/>
    <property type="evidence" value="ECO:0007669"/>
    <property type="project" value="UniProtKB-SubCell"/>
</dbReference>
<keyword evidence="9" id="KW-0472">Membrane</keyword>
<dbReference type="Pfam" id="PF00168">
    <property type="entry name" value="C2"/>
    <property type="match status" value="2"/>
</dbReference>
<feature type="domain" description="PI-PLC Y-box" evidence="14">
    <location>
        <begin position="893"/>
        <end position="979"/>
    </location>
</feature>
<feature type="domain" description="PI-PLC Y-box" evidence="14">
    <location>
        <begin position="348"/>
        <end position="434"/>
    </location>
</feature>
<evidence type="ECO:0000256" key="7">
    <source>
        <dbReference type="ARBA" id="ARBA00022963"/>
    </source>
</evidence>
<evidence type="ECO:0000256" key="2">
    <source>
        <dbReference type="ARBA" id="ARBA00001913"/>
    </source>
</evidence>
<dbReference type="FunFam" id="2.60.40.150:FF:000060">
    <property type="entry name" value="Phosphoinositide phospholipase C"/>
    <property type="match status" value="2"/>
</dbReference>
<dbReference type="GO" id="GO:0048015">
    <property type="term" value="P:phosphatidylinositol-mediated signaling"/>
    <property type="evidence" value="ECO:0007669"/>
    <property type="project" value="TreeGrafter"/>
</dbReference>
<dbReference type="SMART" id="SM00149">
    <property type="entry name" value="PLCYc"/>
    <property type="match status" value="2"/>
</dbReference>
<dbReference type="InterPro" id="IPR000909">
    <property type="entry name" value="PLipase_C_PInositol-sp_X_dom"/>
</dbReference>
<feature type="region of interest" description="Disordered" evidence="12">
    <location>
        <begin position="825"/>
        <end position="861"/>
    </location>
</feature>
<protein>
    <recommendedName>
        <fullName evidence="4 11">Phosphoinositide phospholipase C</fullName>
        <ecNumber evidence="4 11">3.1.4.11</ecNumber>
    </recommendedName>
</protein>
<comment type="caution">
    <text evidence="15">The sequence shown here is derived from an EMBL/GenBank/DDBJ whole genome shotgun (WGS) entry which is preliminary data.</text>
</comment>
<keyword evidence="8 11" id="KW-0443">Lipid metabolism</keyword>
<evidence type="ECO:0000313" key="16">
    <source>
        <dbReference type="Proteomes" id="UP000290289"/>
    </source>
</evidence>
<accession>A0A498K9L5</accession>